<dbReference type="EMBL" id="CP026261">
    <property type="protein sequence ID" value="AWP19516.1"/>
    <property type="molecule type" value="Genomic_DNA"/>
</dbReference>
<gene>
    <name evidence="2" type="ORF">SMAX5B_020038</name>
</gene>
<evidence type="ECO:0000313" key="2">
    <source>
        <dbReference type="EMBL" id="AWP19516.1"/>
    </source>
</evidence>
<proteinExistence type="predicted"/>
<evidence type="ECO:0000256" key="1">
    <source>
        <dbReference type="SAM" id="MobiDB-lite"/>
    </source>
</evidence>
<dbReference type="AlphaFoldDB" id="A0A2U9CV44"/>
<reference evidence="2 3" key="1">
    <citation type="submission" date="2017-12" db="EMBL/GenBank/DDBJ databases">
        <title>Integrating genomic resources of turbot (Scophthalmus maximus) in depth evaluation of genetic and physical mapping variation across individuals.</title>
        <authorList>
            <person name="Martinez P."/>
        </authorList>
    </citation>
    <scope>NUCLEOTIDE SEQUENCE [LARGE SCALE GENOMIC DNA]</scope>
</reference>
<evidence type="ECO:0000313" key="3">
    <source>
        <dbReference type="Proteomes" id="UP000246464"/>
    </source>
</evidence>
<dbReference type="Proteomes" id="UP000246464">
    <property type="component" value="Chromosome 19"/>
</dbReference>
<name>A0A2U9CV44_SCOMX</name>
<sequence>MSAESNNSNLFDMLDSFIETQPVNNRALNALLHAMLRRLHILEKNRRTAAAAVGGPSPTEGEAATTGDSTEVVADAPMDFPMEDSAMPPSDFDGQSKLRSRIQVCEDGLSQVRASANPTSQINNS</sequence>
<protein>
    <submittedName>
        <fullName evidence="2">Putative glutamine-rich protein 2</fullName>
    </submittedName>
</protein>
<keyword evidence="3" id="KW-1185">Reference proteome</keyword>
<organism evidence="2 3">
    <name type="scientific">Scophthalmus maximus</name>
    <name type="common">Turbot</name>
    <name type="synonym">Psetta maxima</name>
    <dbReference type="NCBI Taxonomy" id="52904"/>
    <lineage>
        <taxon>Eukaryota</taxon>
        <taxon>Metazoa</taxon>
        <taxon>Chordata</taxon>
        <taxon>Craniata</taxon>
        <taxon>Vertebrata</taxon>
        <taxon>Euteleostomi</taxon>
        <taxon>Actinopterygii</taxon>
        <taxon>Neopterygii</taxon>
        <taxon>Teleostei</taxon>
        <taxon>Neoteleostei</taxon>
        <taxon>Acanthomorphata</taxon>
        <taxon>Carangaria</taxon>
        <taxon>Pleuronectiformes</taxon>
        <taxon>Pleuronectoidei</taxon>
        <taxon>Scophthalmidae</taxon>
        <taxon>Scophthalmus</taxon>
    </lineage>
</organism>
<accession>A0A2U9CV44</accession>
<feature type="region of interest" description="Disordered" evidence="1">
    <location>
        <begin position="47"/>
        <end position="99"/>
    </location>
</feature>